<comment type="caution">
    <text evidence="1">The sequence shown here is derived from an EMBL/GenBank/DDBJ whole genome shotgun (WGS) entry which is preliminary data.</text>
</comment>
<sequence>MAFKIHQHRKYFLLKYSGRVDKDLIIQSYSGLFNEPNFNSESHTIWDFTQSVLDMSLEDIRNVAEAVVSVSNKRSNSARSAFIVTDPSDKAIIETYITETSRFPVEFEIFEDIREGESWLIES</sequence>
<dbReference type="RefSeq" id="WP_142941855.1">
    <property type="nucleotide sequence ID" value="NZ_VIKR01000002.1"/>
</dbReference>
<reference evidence="1 2" key="1">
    <citation type="submission" date="2019-06" db="EMBL/GenBank/DDBJ databases">
        <title>Draft genome of Aliikangiella marina GYP-15.</title>
        <authorList>
            <person name="Wang G."/>
        </authorList>
    </citation>
    <scope>NUCLEOTIDE SEQUENCE [LARGE SCALE GENOMIC DNA]</scope>
    <source>
        <strain evidence="1 2">GYP-15</strain>
    </source>
</reference>
<dbReference type="AlphaFoldDB" id="A0A545TDE6"/>
<evidence type="ECO:0000313" key="2">
    <source>
        <dbReference type="Proteomes" id="UP000317839"/>
    </source>
</evidence>
<gene>
    <name evidence="1" type="ORF">FLL45_09900</name>
</gene>
<evidence type="ECO:0008006" key="3">
    <source>
        <dbReference type="Google" id="ProtNLM"/>
    </source>
</evidence>
<proteinExistence type="predicted"/>
<name>A0A545TDE6_9GAMM</name>
<keyword evidence="2" id="KW-1185">Reference proteome</keyword>
<dbReference type="OrthoDB" id="9927831at2"/>
<dbReference type="EMBL" id="VIKR01000002">
    <property type="protein sequence ID" value="TQV75239.1"/>
    <property type="molecule type" value="Genomic_DNA"/>
</dbReference>
<dbReference type="Proteomes" id="UP000317839">
    <property type="component" value="Unassembled WGS sequence"/>
</dbReference>
<organism evidence="1 2">
    <name type="scientific">Aliikangiella marina</name>
    <dbReference type="NCBI Taxonomy" id="1712262"/>
    <lineage>
        <taxon>Bacteria</taxon>
        <taxon>Pseudomonadati</taxon>
        <taxon>Pseudomonadota</taxon>
        <taxon>Gammaproteobacteria</taxon>
        <taxon>Oceanospirillales</taxon>
        <taxon>Pleioneaceae</taxon>
        <taxon>Aliikangiella</taxon>
    </lineage>
</organism>
<protein>
    <recommendedName>
        <fullName evidence="3">STAS/SEC14 domain-containing protein</fullName>
    </recommendedName>
</protein>
<evidence type="ECO:0000313" key="1">
    <source>
        <dbReference type="EMBL" id="TQV75239.1"/>
    </source>
</evidence>
<accession>A0A545TDE6</accession>